<gene>
    <name evidence="4" type="ORF">H3H39_17775</name>
</gene>
<dbReference type="CDD" id="cd06558">
    <property type="entry name" value="crotonase-like"/>
    <property type="match status" value="1"/>
</dbReference>
<protein>
    <submittedName>
        <fullName evidence="4">Enoyl-CoA hydratase</fullName>
    </submittedName>
</protein>
<evidence type="ECO:0000256" key="1">
    <source>
        <dbReference type="ARBA" id="ARBA00004275"/>
    </source>
</evidence>
<organism evidence="4 5">
    <name type="scientific">Rugamonas apoptosis</name>
    <dbReference type="NCBI Taxonomy" id="2758570"/>
    <lineage>
        <taxon>Bacteria</taxon>
        <taxon>Pseudomonadati</taxon>
        <taxon>Pseudomonadota</taxon>
        <taxon>Betaproteobacteria</taxon>
        <taxon>Burkholderiales</taxon>
        <taxon>Oxalobacteraceae</taxon>
        <taxon>Telluria group</taxon>
        <taxon>Rugamonas</taxon>
    </lineage>
</organism>
<dbReference type="EMBL" id="JACEZU010000008">
    <property type="protein sequence ID" value="MBA5688894.1"/>
    <property type="molecule type" value="Genomic_DNA"/>
</dbReference>
<name>A0A7W2ILU3_9BURK</name>
<dbReference type="InterPro" id="IPR029045">
    <property type="entry name" value="ClpP/crotonase-like_dom_sf"/>
</dbReference>
<evidence type="ECO:0000313" key="5">
    <source>
        <dbReference type="Proteomes" id="UP000573499"/>
    </source>
</evidence>
<keyword evidence="3" id="KW-0413">Isomerase</keyword>
<comment type="caution">
    <text evidence="4">The sequence shown here is derived from an EMBL/GenBank/DDBJ whole genome shotgun (WGS) entry which is preliminary data.</text>
</comment>
<dbReference type="GO" id="GO:0004165">
    <property type="term" value="F:delta(3)-delta(2)-enoyl-CoA isomerase activity"/>
    <property type="evidence" value="ECO:0007669"/>
    <property type="project" value="UniProtKB-ARBA"/>
</dbReference>
<dbReference type="InterPro" id="IPR051053">
    <property type="entry name" value="ECH/Chromodomain_protein"/>
</dbReference>
<evidence type="ECO:0000313" key="4">
    <source>
        <dbReference type="EMBL" id="MBA5688894.1"/>
    </source>
</evidence>
<sequence length="255" mass="27589">MEEIVSVVENGVLRIGFNRLERKNAITGAMYLELARLVASVNVRADIRALLLHGAEEIFTSGNDLAEFAGDQGRQPDRPSEAFIHAVVALEKPLVAAVNGPAVGIGATVLLHCDLIYAGQNASIQFPFVRLGLCPEFASSLLLPASVGHRRAAELLLLGEPCLAEQAKSWGLVNDVLPPCEVLPRALAAAAKLAAMPPAAVRLTRSLMLEHREQAVDVRIELECLAFAERLKSREAQEAFSAFFERRAPDFSAFN</sequence>
<dbReference type="Pfam" id="PF00378">
    <property type="entry name" value="ECH_1"/>
    <property type="match status" value="1"/>
</dbReference>
<dbReference type="PANTHER" id="PTHR43684">
    <property type="match status" value="1"/>
</dbReference>
<keyword evidence="5" id="KW-1185">Reference proteome</keyword>
<accession>A0A7W2ILU3</accession>
<dbReference type="RefSeq" id="WP_182154937.1">
    <property type="nucleotide sequence ID" value="NZ_JACEZU010000008.1"/>
</dbReference>
<dbReference type="SUPFAM" id="SSF52096">
    <property type="entry name" value="ClpP/crotonase"/>
    <property type="match status" value="1"/>
</dbReference>
<proteinExistence type="predicted"/>
<dbReference type="PANTHER" id="PTHR43684:SF1">
    <property type="entry name" value="ENOYL-COA DELTA ISOMERASE 2"/>
    <property type="match status" value="1"/>
</dbReference>
<evidence type="ECO:0000256" key="2">
    <source>
        <dbReference type="ARBA" id="ARBA00023140"/>
    </source>
</evidence>
<evidence type="ECO:0000256" key="3">
    <source>
        <dbReference type="ARBA" id="ARBA00023235"/>
    </source>
</evidence>
<dbReference type="AlphaFoldDB" id="A0A7W2ILU3"/>
<comment type="subcellular location">
    <subcellularLocation>
        <location evidence="1">Peroxisome</location>
    </subcellularLocation>
</comment>
<reference evidence="4 5" key="1">
    <citation type="submission" date="2020-07" db="EMBL/GenBank/DDBJ databases">
        <title>Novel species isolated from subtropical streams in China.</title>
        <authorList>
            <person name="Lu H."/>
        </authorList>
    </citation>
    <scope>NUCLEOTIDE SEQUENCE [LARGE SCALE GENOMIC DNA]</scope>
    <source>
        <strain evidence="4 5">LX47W</strain>
    </source>
</reference>
<keyword evidence="2" id="KW-0576">Peroxisome</keyword>
<dbReference type="Gene3D" id="3.90.226.10">
    <property type="entry name" value="2-enoyl-CoA Hydratase, Chain A, domain 1"/>
    <property type="match status" value="1"/>
</dbReference>
<dbReference type="Proteomes" id="UP000573499">
    <property type="component" value="Unassembled WGS sequence"/>
</dbReference>
<dbReference type="InterPro" id="IPR001753">
    <property type="entry name" value="Enoyl-CoA_hydra/iso"/>
</dbReference>